<dbReference type="InterPro" id="IPR036404">
    <property type="entry name" value="Jacalin-like_lectin_dom_sf"/>
</dbReference>
<keyword evidence="2" id="KW-1185">Reference proteome</keyword>
<dbReference type="RefSeq" id="WP_183443453.1">
    <property type="nucleotide sequence ID" value="NZ_JACHXD010000019.1"/>
</dbReference>
<dbReference type="SUPFAM" id="SSF51101">
    <property type="entry name" value="Mannose-binding lectins"/>
    <property type="match status" value="1"/>
</dbReference>
<name>A0A7W5BER5_9BURK</name>
<dbReference type="Proteomes" id="UP000541535">
    <property type="component" value="Unassembled WGS sequence"/>
</dbReference>
<gene>
    <name evidence="1" type="ORF">FHS03_004861</name>
</gene>
<dbReference type="AlphaFoldDB" id="A0A7W5BER5"/>
<reference evidence="1 2" key="1">
    <citation type="submission" date="2020-08" db="EMBL/GenBank/DDBJ databases">
        <title>Genomic Encyclopedia of Type Strains, Phase III (KMG-III): the genomes of soil and plant-associated and newly described type strains.</title>
        <authorList>
            <person name="Whitman W."/>
        </authorList>
    </citation>
    <scope>NUCLEOTIDE SEQUENCE [LARGE SCALE GENOMIC DNA]</scope>
    <source>
        <strain evidence="1 2">CECT 8897</strain>
    </source>
</reference>
<evidence type="ECO:0000313" key="2">
    <source>
        <dbReference type="Proteomes" id="UP000541535"/>
    </source>
</evidence>
<sequence length="130" mass="13191">MEALAGKKQMSFGGHGGSFSSIQGTGGQQVLIKSGSKIDSIQIGNVKYGGGGGTPTASFTLPADGKFSITRMCINGDVIGYIQFVCDGVTYQAGQVTGDGDLSFGSGLPVSFAGIASGSMVDMILFNTDF</sequence>
<evidence type="ECO:0000313" key="1">
    <source>
        <dbReference type="EMBL" id="MBB3121769.1"/>
    </source>
</evidence>
<organism evidence="1 2">
    <name type="scientific">Pseudoduganella violacea</name>
    <dbReference type="NCBI Taxonomy" id="1715466"/>
    <lineage>
        <taxon>Bacteria</taxon>
        <taxon>Pseudomonadati</taxon>
        <taxon>Pseudomonadota</taxon>
        <taxon>Betaproteobacteria</taxon>
        <taxon>Burkholderiales</taxon>
        <taxon>Oxalobacteraceae</taxon>
        <taxon>Telluria group</taxon>
        <taxon>Pseudoduganella</taxon>
    </lineage>
</organism>
<proteinExistence type="predicted"/>
<protein>
    <recommendedName>
        <fullName evidence="3">Jacalin-type lectin domain-containing protein</fullName>
    </recommendedName>
</protein>
<dbReference type="Gene3D" id="2.100.10.30">
    <property type="entry name" value="Jacalin-like lectin domain"/>
    <property type="match status" value="1"/>
</dbReference>
<dbReference type="EMBL" id="JACHXD010000019">
    <property type="protein sequence ID" value="MBB3121769.1"/>
    <property type="molecule type" value="Genomic_DNA"/>
</dbReference>
<accession>A0A7W5BER5</accession>
<evidence type="ECO:0008006" key="3">
    <source>
        <dbReference type="Google" id="ProtNLM"/>
    </source>
</evidence>
<comment type="caution">
    <text evidence="1">The sequence shown here is derived from an EMBL/GenBank/DDBJ whole genome shotgun (WGS) entry which is preliminary data.</text>
</comment>